<dbReference type="InterPro" id="IPR005588">
    <property type="entry name" value="MucB_RseB"/>
</dbReference>
<sequence length="314" mass="34277">MRSILVTSLMLGGILATPAIAADAQGLLQRLGKAESSQSFQGTFVYERNGNLSTHSIWRQVEPGGSVRERLLQLDGAPQEMLRVNGQTQCANGAIASTVVGEQRSPARGLNVEQIEQWYEVRLDGESRVAGRPAMVLGLVPRDRHRYGVEFYVDKETGLPLKSLLVNDQGRLLERFQFTQLNTTDTQPAAVLQPSGDCAPVRIIKARTPSIELWRSEWLPPGFSLSAVTQRPSPVSDDNVDCLVYDDGLARFSVFLEPLHHAAVADARSQLGPTVAVSRRLTTDDGDVMVTVVGEIPLGTAERVAMSMRADHAH</sequence>
<dbReference type="AlphaFoldDB" id="A0A1M7CAD6"/>
<dbReference type="GO" id="GO:0030288">
    <property type="term" value="C:outer membrane-bounded periplasmic space"/>
    <property type="evidence" value="ECO:0007669"/>
    <property type="project" value="TreeGrafter"/>
</dbReference>
<evidence type="ECO:0000256" key="4">
    <source>
        <dbReference type="ARBA" id="ARBA00022764"/>
    </source>
</evidence>
<protein>
    <submittedName>
        <fullName evidence="8">Sigma E regulatory protein, MucB/RseB</fullName>
    </submittedName>
</protein>
<dbReference type="InterPro" id="IPR033436">
    <property type="entry name" value="MucB/RseB_C"/>
</dbReference>
<dbReference type="OrthoDB" id="7067274at2"/>
<feature type="chain" id="PRO_5013042583" evidence="5">
    <location>
        <begin position="22"/>
        <end position="314"/>
    </location>
</feature>
<dbReference type="STRING" id="1220495.SAMN05216288_2081"/>
<feature type="signal peptide" evidence="5">
    <location>
        <begin position="1"/>
        <end position="21"/>
    </location>
</feature>
<reference evidence="9" key="1">
    <citation type="submission" date="2016-11" db="EMBL/GenBank/DDBJ databases">
        <authorList>
            <person name="Varghese N."/>
            <person name="Submissions S."/>
        </authorList>
    </citation>
    <scope>NUCLEOTIDE SEQUENCE [LARGE SCALE GENOMIC DNA]</scope>
    <source>
        <strain evidence="9">CECT 8089</strain>
    </source>
</reference>
<gene>
    <name evidence="8" type="ORF">SAMN05216288_2081</name>
</gene>
<evidence type="ECO:0000313" key="9">
    <source>
        <dbReference type="Proteomes" id="UP000184305"/>
    </source>
</evidence>
<name>A0A1M7CAD6_9GAMM</name>
<accession>A0A1M7CAD6</accession>
<evidence type="ECO:0000256" key="1">
    <source>
        <dbReference type="ARBA" id="ARBA00004418"/>
    </source>
</evidence>
<dbReference type="InterPro" id="IPR038484">
    <property type="entry name" value="MucB/RseB_C_sf"/>
</dbReference>
<evidence type="ECO:0000256" key="5">
    <source>
        <dbReference type="SAM" id="SignalP"/>
    </source>
</evidence>
<dbReference type="Proteomes" id="UP000184305">
    <property type="component" value="Unassembled WGS sequence"/>
</dbReference>
<dbReference type="RefSeq" id="WP_073263982.1">
    <property type="nucleotide sequence ID" value="NZ_FRBQ01000002.1"/>
</dbReference>
<feature type="domain" description="MucB/RseB C-terminal" evidence="7">
    <location>
        <begin position="212"/>
        <end position="309"/>
    </location>
</feature>
<dbReference type="PIRSF" id="PIRSF005427">
    <property type="entry name" value="RseB"/>
    <property type="match status" value="1"/>
</dbReference>
<evidence type="ECO:0000256" key="2">
    <source>
        <dbReference type="ARBA" id="ARBA00008150"/>
    </source>
</evidence>
<comment type="similarity">
    <text evidence="2">Belongs to the RseB family.</text>
</comment>
<dbReference type="GO" id="GO:0045152">
    <property type="term" value="F:antisigma factor binding"/>
    <property type="evidence" value="ECO:0007669"/>
    <property type="project" value="TreeGrafter"/>
</dbReference>
<dbReference type="Pfam" id="PF17188">
    <property type="entry name" value="MucB_RseB_C"/>
    <property type="match status" value="1"/>
</dbReference>
<comment type="subcellular location">
    <subcellularLocation>
        <location evidence="1">Periplasm</location>
    </subcellularLocation>
</comment>
<organism evidence="8 9">
    <name type="scientific">Phytopseudomonas punonensis</name>
    <dbReference type="NCBI Taxonomy" id="1220495"/>
    <lineage>
        <taxon>Bacteria</taxon>
        <taxon>Pseudomonadati</taxon>
        <taxon>Pseudomonadota</taxon>
        <taxon>Gammaproteobacteria</taxon>
        <taxon>Pseudomonadales</taxon>
        <taxon>Pseudomonadaceae</taxon>
        <taxon>Phytopseudomonas</taxon>
    </lineage>
</organism>
<dbReference type="GO" id="GO:0032885">
    <property type="term" value="P:regulation of polysaccharide biosynthetic process"/>
    <property type="evidence" value="ECO:0007669"/>
    <property type="project" value="TreeGrafter"/>
</dbReference>
<dbReference type="CDD" id="cd16327">
    <property type="entry name" value="RseB"/>
    <property type="match status" value="1"/>
</dbReference>
<proteinExistence type="inferred from homology"/>
<evidence type="ECO:0000259" key="7">
    <source>
        <dbReference type="Pfam" id="PF17188"/>
    </source>
</evidence>
<dbReference type="EMBL" id="FRBQ01000002">
    <property type="protein sequence ID" value="SHL64174.1"/>
    <property type="molecule type" value="Genomic_DNA"/>
</dbReference>
<dbReference type="Gene3D" id="3.30.200.100">
    <property type="entry name" value="MucB/RseB, C-terminal domain"/>
    <property type="match status" value="1"/>
</dbReference>
<evidence type="ECO:0000256" key="3">
    <source>
        <dbReference type="ARBA" id="ARBA00022729"/>
    </source>
</evidence>
<dbReference type="PANTHER" id="PTHR38782:SF1">
    <property type="entry name" value="SIGMA-E FACTOR REGULATORY PROTEIN RSEB"/>
    <property type="match status" value="1"/>
</dbReference>
<feature type="domain" description="MucB/RseB N-terminal" evidence="6">
    <location>
        <begin position="23"/>
        <end position="194"/>
    </location>
</feature>
<dbReference type="PANTHER" id="PTHR38782">
    <property type="match status" value="1"/>
</dbReference>
<dbReference type="Gene3D" id="2.50.20.10">
    <property type="entry name" value="Lipoprotein localisation LolA/LolB/LppX"/>
    <property type="match status" value="1"/>
</dbReference>
<dbReference type="Pfam" id="PF03888">
    <property type="entry name" value="MucB_RseB"/>
    <property type="match status" value="1"/>
</dbReference>
<keyword evidence="3 5" id="KW-0732">Signal</keyword>
<keyword evidence="4" id="KW-0574">Periplasm</keyword>
<dbReference type="InterPro" id="IPR033434">
    <property type="entry name" value="MucB/RseB_N"/>
</dbReference>
<keyword evidence="9" id="KW-1185">Reference proteome</keyword>
<evidence type="ECO:0000259" key="6">
    <source>
        <dbReference type="Pfam" id="PF03888"/>
    </source>
</evidence>
<evidence type="ECO:0000313" key="8">
    <source>
        <dbReference type="EMBL" id="SHL64174.1"/>
    </source>
</evidence>